<gene>
    <name evidence="1" type="ORF">CWD88_07710</name>
</gene>
<reference evidence="1 2" key="1">
    <citation type="submission" date="2017-11" db="EMBL/GenBank/DDBJ databases">
        <title>Molecular characterization of Burkholderia pseudomallei and closely related isolates from Vietnam.</title>
        <authorList>
            <person name="Ustinov D.V."/>
            <person name="Antonov A.S."/>
            <person name="Avdusheva E.F."/>
            <person name="Shpak I.M."/>
            <person name="Zakharova I.B."/>
            <person name="Thi L.A."/>
            <person name="Teteryatnikova N."/>
            <person name="Lopasteyskaya Y.A."/>
            <person name="Kuzyutina J.A."/>
            <person name="Ngo T.N."/>
            <person name="Victorov D.V."/>
        </authorList>
    </citation>
    <scope>NUCLEOTIDE SEQUENCE [LARGE SCALE GENOMIC DNA]</scope>
    <source>
        <strain evidence="1 2">V1512</strain>
    </source>
</reference>
<protein>
    <submittedName>
        <fullName evidence="1">Uncharacterized protein</fullName>
    </submittedName>
</protein>
<accession>A0AAX0UEL0</accession>
<evidence type="ECO:0000313" key="1">
    <source>
        <dbReference type="EMBL" id="PJO66921.1"/>
    </source>
</evidence>
<dbReference type="AlphaFoldDB" id="A0AAX0UEL0"/>
<evidence type="ECO:0000313" key="2">
    <source>
        <dbReference type="Proteomes" id="UP000231878"/>
    </source>
</evidence>
<name>A0AAX0UEL0_BURPE</name>
<organism evidence="1 2">
    <name type="scientific">Burkholderia pseudomallei</name>
    <name type="common">Pseudomonas pseudomallei</name>
    <dbReference type="NCBI Taxonomy" id="28450"/>
    <lineage>
        <taxon>Bacteria</taxon>
        <taxon>Pseudomonadati</taxon>
        <taxon>Pseudomonadota</taxon>
        <taxon>Betaproteobacteria</taxon>
        <taxon>Burkholderiales</taxon>
        <taxon>Burkholderiaceae</taxon>
        <taxon>Burkholderia</taxon>
        <taxon>pseudomallei group</taxon>
    </lineage>
</organism>
<dbReference type="Proteomes" id="UP000231878">
    <property type="component" value="Unassembled WGS sequence"/>
</dbReference>
<proteinExistence type="predicted"/>
<comment type="caution">
    <text evidence="1">The sequence shown here is derived from an EMBL/GenBank/DDBJ whole genome shotgun (WGS) entry which is preliminary data.</text>
</comment>
<dbReference type="EMBL" id="PHRB01000005">
    <property type="protein sequence ID" value="PJO66921.1"/>
    <property type="molecule type" value="Genomic_DNA"/>
</dbReference>
<sequence length="63" mass="7202">MLRDRRAVLRENRGGRFHSGHLLGGHLRHESIPPLNIRKRYIFMSAPPAVKLSHLAITGPRLQ</sequence>